<evidence type="ECO:0000256" key="2">
    <source>
        <dbReference type="ARBA" id="ARBA00004196"/>
    </source>
</evidence>
<evidence type="ECO:0000256" key="4">
    <source>
        <dbReference type="ARBA" id="ARBA00022596"/>
    </source>
</evidence>
<keyword evidence="4" id="KW-0533">Nickel</keyword>
<name>A0ABZ3HAG0_9BACT</name>
<dbReference type="RefSeq" id="WP_345972685.1">
    <property type="nucleotide sequence ID" value="NZ_CP147920.1"/>
</dbReference>
<dbReference type="InterPro" id="IPR018194">
    <property type="entry name" value="Ni-dep_hyd_lsu_Ni_BS"/>
</dbReference>
<dbReference type="InterPro" id="IPR050867">
    <property type="entry name" value="NiFe/NiFeSe_hydrgnase_LSU"/>
</dbReference>
<gene>
    <name evidence="7" type="ORF">WCY31_12650</name>
</gene>
<organism evidence="7 8">
    <name type="scientific">Sulfurimonas diazotrophicus</name>
    <dbReference type="NCBI Taxonomy" id="3131939"/>
    <lineage>
        <taxon>Bacteria</taxon>
        <taxon>Pseudomonadati</taxon>
        <taxon>Campylobacterota</taxon>
        <taxon>Epsilonproteobacteria</taxon>
        <taxon>Campylobacterales</taxon>
        <taxon>Sulfurimonadaceae</taxon>
        <taxon>Sulfurimonas</taxon>
    </lineage>
</organism>
<evidence type="ECO:0000256" key="3">
    <source>
        <dbReference type="ARBA" id="ARBA00009292"/>
    </source>
</evidence>
<comment type="subcellular location">
    <subcellularLocation>
        <location evidence="2">Cell envelope</location>
    </subcellularLocation>
</comment>
<dbReference type="PROSITE" id="PS00507">
    <property type="entry name" value="NI_HGENASE_L_1"/>
    <property type="match status" value="1"/>
</dbReference>
<reference evidence="7 8" key="1">
    <citation type="submission" date="2024-03" db="EMBL/GenBank/DDBJ databases">
        <title>Sulfurimonas sp. HSL3-1.</title>
        <authorList>
            <person name="Wang S."/>
        </authorList>
    </citation>
    <scope>NUCLEOTIDE SEQUENCE [LARGE SCALE GENOMIC DNA]</scope>
    <source>
        <strain evidence="7 8">HSL3-1</strain>
    </source>
</reference>
<dbReference type="SUPFAM" id="SSF56762">
    <property type="entry name" value="HydB/Nqo4-like"/>
    <property type="match status" value="1"/>
</dbReference>
<dbReference type="InterPro" id="IPR029014">
    <property type="entry name" value="NiFe-Hase_large"/>
</dbReference>
<keyword evidence="6" id="KW-0560">Oxidoreductase</keyword>
<protein>
    <submittedName>
        <fullName evidence="7">Nickel-dependent hydrogenase large subunit</fullName>
    </submittedName>
</protein>
<proteinExistence type="inferred from homology"/>
<dbReference type="EMBL" id="CP147920">
    <property type="protein sequence ID" value="XAU15073.1"/>
    <property type="molecule type" value="Genomic_DNA"/>
</dbReference>
<evidence type="ECO:0000313" key="8">
    <source>
        <dbReference type="Proteomes" id="UP001447842"/>
    </source>
</evidence>
<dbReference type="Gene3D" id="1.10.645.10">
    <property type="entry name" value="Cytochrome-c3 Hydrogenase, chain B"/>
    <property type="match status" value="1"/>
</dbReference>
<dbReference type="InterPro" id="IPR001501">
    <property type="entry name" value="Ni-dep_hyd_lsu"/>
</dbReference>
<dbReference type="Proteomes" id="UP001447842">
    <property type="component" value="Chromosome"/>
</dbReference>
<dbReference type="Pfam" id="PF00374">
    <property type="entry name" value="NiFeSe_Hases"/>
    <property type="match status" value="2"/>
</dbReference>
<keyword evidence="8" id="KW-1185">Reference proteome</keyword>
<dbReference type="PANTHER" id="PTHR42958:SF4">
    <property type="entry name" value="HYDROGENASE EXPRESSION_FORMATION PROTEIN HUPK"/>
    <property type="match status" value="1"/>
</dbReference>
<accession>A0ABZ3HAG0</accession>
<evidence type="ECO:0000256" key="6">
    <source>
        <dbReference type="ARBA" id="ARBA00023002"/>
    </source>
</evidence>
<evidence type="ECO:0000256" key="5">
    <source>
        <dbReference type="ARBA" id="ARBA00022723"/>
    </source>
</evidence>
<comment type="cofactor">
    <cofactor evidence="1">
        <name>Ni(2+)</name>
        <dbReference type="ChEBI" id="CHEBI:49786"/>
    </cofactor>
</comment>
<keyword evidence="5" id="KW-0479">Metal-binding</keyword>
<sequence>MMTKALIEHIEGEASLYFDTRGEKITWAEIAFPHFRGMERMLEGRKATDALVITPRVCGICGHAHLMATVRAIEAAYAQAGYPVELTRKARSIRELTLVLEMIQNHFKWLYLVILPELEKLGVGGISPAPLKGAYAAAQATKILALFAGQWPHSSYMIPGGVTCDPTHLERIQAAGLLDELIGFFEKETAGVGLDALLSFASCREFNPLQSDLGRLEKGLIATEMHKKGMAYDRFVVLGEHGFTVRARLKHTRPMKADPSQVSTEPAVCRDETSHARNVRYGKHFYEVGPLARSISADTALIKNMHRRYKDSVYTRVMARAYETAVLLQHAKTLLAELELSEPSYVPPAPLERISAEGEGIVEAPRGPLMHRMRLERGIVAEYGIITPTQWNLGSSVMSDPAPAQKAMVGAADIAEATFVFRSFDVCSVCTTH</sequence>
<comment type="similarity">
    <text evidence="3">Belongs to the [NiFe]/[NiFeSe] hydrogenase large subunit family.</text>
</comment>
<evidence type="ECO:0000313" key="7">
    <source>
        <dbReference type="EMBL" id="XAU15073.1"/>
    </source>
</evidence>
<dbReference type="PANTHER" id="PTHR42958">
    <property type="entry name" value="HYDROGENASE-2 LARGE CHAIN"/>
    <property type="match status" value="1"/>
</dbReference>
<evidence type="ECO:0000256" key="1">
    <source>
        <dbReference type="ARBA" id="ARBA00001967"/>
    </source>
</evidence>